<comment type="caution">
    <text evidence="2">The sequence shown here is derived from an EMBL/GenBank/DDBJ whole genome shotgun (WGS) entry which is preliminary data.</text>
</comment>
<dbReference type="Proteomes" id="UP000321129">
    <property type="component" value="Unassembled WGS sequence"/>
</dbReference>
<proteinExistence type="predicted"/>
<organism evidence="2 3">
    <name type="scientific">Flavisphingopyxis soli</name>
    <dbReference type="NCBI Taxonomy" id="2601267"/>
    <lineage>
        <taxon>Bacteria</taxon>
        <taxon>Pseudomonadati</taxon>
        <taxon>Pseudomonadota</taxon>
        <taxon>Alphaproteobacteria</taxon>
        <taxon>Sphingomonadales</taxon>
        <taxon>Sphingopyxidaceae</taxon>
        <taxon>Flavisphingopyxis</taxon>
    </lineage>
</organism>
<accession>A0A5C6UNI1</accession>
<evidence type="ECO:0000256" key="1">
    <source>
        <dbReference type="SAM" id="SignalP"/>
    </source>
</evidence>
<keyword evidence="3" id="KW-1185">Reference proteome</keyword>
<feature type="signal peptide" evidence="1">
    <location>
        <begin position="1"/>
        <end position="30"/>
    </location>
</feature>
<dbReference type="AlphaFoldDB" id="A0A5C6UNI1"/>
<name>A0A5C6UNI1_9SPHN</name>
<sequence length="237" mass="26854">MTLADRWLPTMIKTCAAAMLALVAVSPAQAQFFWVSPDNSGAPVTGSEIDVGIPLPGANPAEQEAALTWTMRTGLNTAALQCQFEPMLLSVENYNGALEKHEGEFVRAYQTVERYFKRTQGAKWQAPFDTYRTRLYNYFGTVSAQYTFCQTAGKIGQEALFAPAGTMAQLARMRMREFRNSLITRGDQLRVIYRPQWSPLVLPSFDDKCWDRKNQLKKNCLRDYEQAKRQPRGLVYG</sequence>
<keyword evidence="1" id="KW-0732">Signal</keyword>
<dbReference type="EMBL" id="VOPY01000001">
    <property type="protein sequence ID" value="TXC74124.1"/>
    <property type="molecule type" value="Genomic_DNA"/>
</dbReference>
<evidence type="ECO:0000313" key="2">
    <source>
        <dbReference type="EMBL" id="TXC74124.1"/>
    </source>
</evidence>
<gene>
    <name evidence="2" type="ORF">FSZ31_05255</name>
</gene>
<feature type="chain" id="PRO_5022928879" description="DUF1311 domain-containing protein" evidence="1">
    <location>
        <begin position="31"/>
        <end position="237"/>
    </location>
</feature>
<reference evidence="2 3" key="1">
    <citation type="submission" date="2019-08" db="EMBL/GenBank/DDBJ databases">
        <title>Sphingorhabdus soil sp. nov., isolated from arctic soil.</title>
        <authorList>
            <person name="Liu Y."/>
        </authorList>
    </citation>
    <scope>NUCLEOTIDE SEQUENCE [LARGE SCALE GENOMIC DNA]</scope>
    <source>
        <strain evidence="2 3">D-2Q-5-6</strain>
    </source>
</reference>
<evidence type="ECO:0000313" key="3">
    <source>
        <dbReference type="Proteomes" id="UP000321129"/>
    </source>
</evidence>
<evidence type="ECO:0008006" key="4">
    <source>
        <dbReference type="Google" id="ProtNLM"/>
    </source>
</evidence>
<protein>
    <recommendedName>
        <fullName evidence="4">DUF1311 domain-containing protein</fullName>
    </recommendedName>
</protein>